<accession>A0A3P6B653</accession>
<keyword evidence="2" id="KW-0805">Transcription regulation</keyword>
<name>A0A3P6B653_BRACM</name>
<organism evidence="8">
    <name type="scientific">Brassica campestris</name>
    <name type="common">Field mustard</name>
    <dbReference type="NCBI Taxonomy" id="3711"/>
    <lineage>
        <taxon>Eukaryota</taxon>
        <taxon>Viridiplantae</taxon>
        <taxon>Streptophyta</taxon>
        <taxon>Embryophyta</taxon>
        <taxon>Tracheophyta</taxon>
        <taxon>Spermatophyta</taxon>
        <taxon>Magnoliopsida</taxon>
        <taxon>eudicotyledons</taxon>
        <taxon>Gunneridae</taxon>
        <taxon>Pentapetalae</taxon>
        <taxon>rosids</taxon>
        <taxon>malvids</taxon>
        <taxon>Brassicales</taxon>
        <taxon>Brassicaceae</taxon>
        <taxon>Brassiceae</taxon>
        <taxon>Brassica</taxon>
    </lineage>
</organism>
<evidence type="ECO:0000259" key="7">
    <source>
        <dbReference type="PROSITE" id="PS51297"/>
    </source>
</evidence>
<keyword evidence="4" id="KW-0804">Transcription</keyword>
<dbReference type="PROSITE" id="PS51297">
    <property type="entry name" value="K_BOX"/>
    <property type="match status" value="1"/>
</dbReference>
<evidence type="ECO:0000256" key="4">
    <source>
        <dbReference type="ARBA" id="ARBA00023163"/>
    </source>
</evidence>
<reference evidence="8" key="1">
    <citation type="submission" date="2018-11" db="EMBL/GenBank/DDBJ databases">
        <authorList>
            <consortium name="Genoscope - CEA"/>
            <person name="William W."/>
        </authorList>
    </citation>
    <scope>NUCLEOTIDE SEQUENCE</scope>
</reference>
<dbReference type="EMBL" id="LR031573">
    <property type="protein sequence ID" value="VDC93360.1"/>
    <property type="molecule type" value="Genomic_DNA"/>
</dbReference>
<dbReference type="PROSITE" id="PS50066">
    <property type="entry name" value="MADS_BOX_2"/>
    <property type="match status" value="1"/>
</dbReference>
<dbReference type="PROSITE" id="PS00350">
    <property type="entry name" value="MADS_BOX_1"/>
    <property type="match status" value="1"/>
</dbReference>
<evidence type="ECO:0000256" key="5">
    <source>
        <dbReference type="ARBA" id="ARBA00023242"/>
    </source>
</evidence>
<dbReference type="GO" id="GO:0046983">
    <property type="term" value="F:protein dimerization activity"/>
    <property type="evidence" value="ECO:0007669"/>
    <property type="project" value="InterPro"/>
</dbReference>
<keyword evidence="5" id="KW-0539">Nucleus</keyword>
<dbReference type="InterPro" id="IPR036879">
    <property type="entry name" value="TF_MADSbox_sf"/>
</dbReference>
<evidence type="ECO:0000259" key="6">
    <source>
        <dbReference type="PROSITE" id="PS50066"/>
    </source>
</evidence>
<dbReference type="InterPro" id="IPR002487">
    <property type="entry name" value="TF_Kbox"/>
</dbReference>
<evidence type="ECO:0000256" key="1">
    <source>
        <dbReference type="ARBA" id="ARBA00004123"/>
    </source>
</evidence>
<dbReference type="PANTHER" id="PTHR48019">
    <property type="entry name" value="SERUM RESPONSE FACTOR HOMOLOG"/>
    <property type="match status" value="1"/>
</dbReference>
<feature type="domain" description="K-box" evidence="7">
    <location>
        <begin position="97"/>
        <end position="197"/>
    </location>
</feature>
<evidence type="ECO:0000313" key="8">
    <source>
        <dbReference type="EMBL" id="VDC93360.1"/>
    </source>
</evidence>
<comment type="subcellular location">
    <subcellularLocation>
        <location evidence="1">Nucleus</location>
    </subcellularLocation>
</comment>
<dbReference type="Pfam" id="PF01486">
    <property type="entry name" value="K-box"/>
    <property type="match status" value="1"/>
</dbReference>
<dbReference type="InterPro" id="IPR050142">
    <property type="entry name" value="MADS-box/MEF2_TF"/>
</dbReference>
<sequence length="279" mass="31987">MGRRKVEIKRIESKSSRQVTFCKRRNGLIEKARQLSVLCESSVAILMVSSTGKLYTSSYGDSNAIDQETLDWNGCHLFYAIFWLVTSVFMEKIIKRYEIQHADELKNLDLEEKFRKYLSYKELVDIVQCKCEEAKVDDASVESLNSLEEQFKAALSVTRARKTQLMMEFLKNLEEKEKLLREENQILASQLTKVHMLNPQYENREKQKSNQKGRGSASYINHVMFVNVNATTRAANCFSVRVAKCFVSIKTRSASFVVLAPDFARIKPPVTPQCALALC</sequence>
<proteinExistence type="predicted"/>
<dbReference type="GO" id="GO:0003700">
    <property type="term" value="F:DNA-binding transcription factor activity"/>
    <property type="evidence" value="ECO:0007669"/>
    <property type="project" value="InterPro"/>
</dbReference>
<evidence type="ECO:0000256" key="2">
    <source>
        <dbReference type="ARBA" id="ARBA00023015"/>
    </source>
</evidence>
<gene>
    <name evidence="8" type="ORF">BRAA02T09290Z</name>
</gene>
<protein>
    <submittedName>
        <fullName evidence="8">Uncharacterized protein</fullName>
    </submittedName>
</protein>
<dbReference type="InterPro" id="IPR002100">
    <property type="entry name" value="TF_MADSbox"/>
</dbReference>
<dbReference type="GO" id="GO:0003677">
    <property type="term" value="F:DNA binding"/>
    <property type="evidence" value="ECO:0007669"/>
    <property type="project" value="UniProtKB-KW"/>
</dbReference>
<keyword evidence="3" id="KW-0238">DNA-binding</keyword>
<evidence type="ECO:0000256" key="3">
    <source>
        <dbReference type="ARBA" id="ARBA00023125"/>
    </source>
</evidence>
<dbReference type="Pfam" id="PF00319">
    <property type="entry name" value="SRF-TF"/>
    <property type="match status" value="1"/>
</dbReference>
<dbReference type="PRINTS" id="PR00404">
    <property type="entry name" value="MADSDOMAIN"/>
</dbReference>
<dbReference type="SUPFAM" id="SSF55455">
    <property type="entry name" value="SRF-like"/>
    <property type="match status" value="1"/>
</dbReference>
<dbReference type="Gene3D" id="3.40.1810.10">
    <property type="entry name" value="Transcription factor, MADS-box"/>
    <property type="match status" value="1"/>
</dbReference>
<feature type="domain" description="MADS-box" evidence="6">
    <location>
        <begin position="1"/>
        <end position="61"/>
    </location>
</feature>
<dbReference type="GO" id="GO:0005634">
    <property type="term" value="C:nucleus"/>
    <property type="evidence" value="ECO:0007669"/>
    <property type="project" value="UniProtKB-SubCell"/>
</dbReference>
<dbReference type="SMART" id="SM00432">
    <property type="entry name" value="MADS"/>
    <property type="match status" value="1"/>
</dbReference>
<dbReference type="AlphaFoldDB" id="A0A3P6B653"/>